<name>A0ACB8TFM1_9AGAM</name>
<organism evidence="1 2">
    <name type="scientific">Artomyces pyxidatus</name>
    <dbReference type="NCBI Taxonomy" id="48021"/>
    <lineage>
        <taxon>Eukaryota</taxon>
        <taxon>Fungi</taxon>
        <taxon>Dikarya</taxon>
        <taxon>Basidiomycota</taxon>
        <taxon>Agaricomycotina</taxon>
        <taxon>Agaricomycetes</taxon>
        <taxon>Russulales</taxon>
        <taxon>Auriscalpiaceae</taxon>
        <taxon>Artomyces</taxon>
    </lineage>
</organism>
<protein>
    <submittedName>
        <fullName evidence="1">Uncharacterized protein</fullName>
    </submittedName>
</protein>
<dbReference type="Proteomes" id="UP000814140">
    <property type="component" value="Unassembled WGS sequence"/>
</dbReference>
<accession>A0ACB8TFM1</accession>
<dbReference type="EMBL" id="MU277190">
    <property type="protein sequence ID" value="KAI0067209.1"/>
    <property type="molecule type" value="Genomic_DNA"/>
</dbReference>
<reference evidence="1" key="1">
    <citation type="submission" date="2021-03" db="EMBL/GenBank/DDBJ databases">
        <authorList>
            <consortium name="DOE Joint Genome Institute"/>
            <person name="Ahrendt S."/>
            <person name="Looney B.P."/>
            <person name="Miyauchi S."/>
            <person name="Morin E."/>
            <person name="Drula E."/>
            <person name="Courty P.E."/>
            <person name="Chicoki N."/>
            <person name="Fauchery L."/>
            <person name="Kohler A."/>
            <person name="Kuo A."/>
            <person name="Labutti K."/>
            <person name="Pangilinan J."/>
            <person name="Lipzen A."/>
            <person name="Riley R."/>
            <person name="Andreopoulos W."/>
            <person name="He G."/>
            <person name="Johnson J."/>
            <person name="Barry K.W."/>
            <person name="Grigoriev I.V."/>
            <person name="Nagy L."/>
            <person name="Hibbett D."/>
            <person name="Henrissat B."/>
            <person name="Matheny P.B."/>
            <person name="Labbe J."/>
            <person name="Martin F."/>
        </authorList>
    </citation>
    <scope>NUCLEOTIDE SEQUENCE</scope>
    <source>
        <strain evidence="1">HHB10654</strain>
    </source>
</reference>
<evidence type="ECO:0000313" key="2">
    <source>
        <dbReference type="Proteomes" id="UP000814140"/>
    </source>
</evidence>
<evidence type="ECO:0000313" key="1">
    <source>
        <dbReference type="EMBL" id="KAI0067209.1"/>
    </source>
</evidence>
<reference evidence="1" key="2">
    <citation type="journal article" date="2022" name="New Phytol.">
        <title>Evolutionary transition to the ectomycorrhizal habit in the genomes of a hyperdiverse lineage of mushroom-forming fungi.</title>
        <authorList>
            <person name="Looney B."/>
            <person name="Miyauchi S."/>
            <person name="Morin E."/>
            <person name="Drula E."/>
            <person name="Courty P.E."/>
            <person name="Kohler A."/>
            <person name="Kuo A."/>
            <person name="LaButti K."/>
            <person name="Pangilinan J."/>
            <person name="Lipzen A."/>
            <person name="Riley R."/>
            <person name="Andreopoulos W."/>
            <person name="He G."/>
            <person name="Johnson J."/>
            <person name="Nolan M."/>
            <person name="Tritt A."/>
            <person name="Barry K.W."/>
            <person name="Grigoriev I.V."/>
            <person name="Nagy L.G."/>
            <person name="Hibbett D."/>
            <person name="Henrissat B."/>
            <person name="Matheny P.B."/>
            <person name="Labbe J."/>
            <person name="Martin F.M."/>
        </authorList>
    </citation>
    <scope>NUCLEOTIDE SEQUENCE</scope>
    <source>
        <strain evidence="1">HHB10654</strain>
    </source>
</reference>
<gene>
    <name evidence="1" type="ORF">BV25DRAFT_1819519</name>
</gene>
<comment type="caution">
    <text evidence="1">The sequence shown here is derived from an EMBL/GenBank/DDBJ whole genome shotgun (WGS) entry which is preliminary data.</text>
</comment>
<proteinExistence type="predicted"/>
<keyword evidence="2" id="KW-1185">Reference proteome</keyword>
<sequence>MSTVDTERQQEQAEGHVPDTRMNTGPSQAPQGGDYGDSSAQMWSLSISEGEKYDKALAESWKGNMDGILIFTGLFSASVSAFIIEAYKNLNPDSGDTTVILLQQISQQFAAYANGTPIAPPQDVAQRPFKPSASMLRVNIWWFLSLVLSVCCALAATLVQQWTRKYLQTAQLRSSPQSRARIRTHLYQGVVSFRMSATANTIPFLLHASVFLFFAGLIEFLFDINLTAAYVIVAAVGVFALVYILLTILPIVYRNCPYQTPLSTPLWRSAQSLVVILLSLFQRVLSVVAPYSRLSLLDLPEYAAACQKRLLGGLRQNIEQSASETASEVDHTALRLTLRSLRDDHEFEPFVEGIPGFVRSHVVEGGSVTIWRLLRDRDVQLGTRIGRLLRSCTGTALGGLTEAARCRRALTCLDAIWCLTKWFEVSKIRSWDLDFGDVTVRALGMVKKEADPNIAVSARCTAALGAHVLLNELPTTSLNAQRAELRTVIVALMELPPGLQGTFISPGGLPHDRYLLLLIDFLSGVLPYLESLNDRSLVLVWDTLGVLLTGLESTEVSPSIRIAFIGLWREIDNFTGEEQSSVPELFNHWRSPSNTHTESPLSSRTLHAHTRSELDPSRSNVSSLRFPTMPAWNNQTSHTIRIKDALRPIAIALRVT</sequence>